<protein>
    <submittedName>
        <fullName evidence="1">Uncharacterized protein</fullName>
    </submittedName>
</protein>
<proteinExistence type="predicted"/>
<evidence type="ECO:0000313" key="2">
    <source>
        <dbReference type="Proteomes" id="UP001234202"/>
    </source>
</evidence>
<evidence type="ECO:0000313" key="1">
    <source>
        <dbReference type="EMBL" id="KAJ9122020.1"/>
    </source>
</evidence>
<accession>A0ACC2XD93</accession>
<comment type="caution">
    <text evidence="1">The sequence shown here is derived from an EMBL/GenBank/DDBJ whole genome shotgun (WGS) entry which is preliminary data.</text>
</comment>
<reference evidence="1" key="1">
    <citation type="submission" date="2023-04" db="EMBL/GenBank/DDBJ databases">
        <title>Draft Genome sequencing of Naganishia species isolated from polar environments using Oxford Nanopore Technology.</title>
        <authorList>
            <person name="Leo P."/>
            <person name="Venkateswaran K."/>
        </authorList>
    </citation>
    <scope>NUCLEOTIDE SEQUENCE</scope>
    <source>
        <strain evidence="1">DBVPG 5303</strain>
    </source>
</reference>
<keyword evidence="2" id="KW-1185">Reference proteome</keyword>
<dbReference type="EMBL" id="JASBWV010000016">
    <property type="protein sequence ID" value="KAJ9122020.1"/>
    <property type="molecule type" value="Genomic_DNA"/>
</dbReference>
<gene>
    <name evidence="1" type="ORF">QFC24_004603</name>
</gene>
<sequence>MPALDTPISQVLQRDAEELLQTVPEDDFVPWPIISKEGELAALLGLVSEDMIDMQIDTDYALDILDTKGFRRTRVIDDDCIELVVNVKLNEKGIHAVEAPEPPHAHSWTSNISTGTTTEGGSSEKRTAKKREKVLSASALISAVENAGRDGITPLDLKVGATFFLPMLHIHIDPRFEHLSRTISTHTIRSSSPP</sequence>
<dbReference type="Proteomes" id="UP001234202">
    <property type="component" value="Unassembled WGS sequence"/>
</dbReference>
<organism evidence="1 2">
    <name type="scientific">Naganishia onofrii</name>
    <dbReference type="NCBI Taxonomy" id="1851511"/>
    <lineage>
        <taxon>Eukaryota</taxon>
        <taxon>Fungi</taxon>
        <taxon>Dikarya</taxon>
        <taxon>Basidiomycota</taxon>
        <taxon>Agaricomycotina</taxon>
        <taxon>Tremellomycetes</taxon>
        <taxon>Filobasidiales</taxon>
        <taxon>Filobasidiaceae</taxon>
        <taxon>Naganishia</taxon>
    </lineage>
</organism>
<name>A0ACC2XD93_9TREE</name>